<reference evidence="2" key="1">
    <citation type="submission" date="2020-05" db="EMBL/GenBank/DDBJ databases">
        <title>WGS assembly of Panicum virgatum.</title>
        <authorList>
            <person name="Lovell J.T."/>
            <person name="Jenkins J."/>
            <person name="Shu S."/>
            <person name="Juenger T.E."/>
            <person name="Schmutz J."/>
        </authorList>
    </citation>
    <scope>NUCLEOTIDE SEQUENCE</scope>
    <source>
        <strain evidence="2">AP13</strain>
    </source>
</reference>
<comment type="caution">
    <text evidence="2">The sequence shown here is derived from an EMBL/GenBank/DDBJ whole genome shotgun (WGS) entry which is preliminary data.</text>
</comment>
<keyword evidence="3" id="KW-1185">Reference proteome</keyword>
<dbReference type="EMBL" id="CM029052">
    <property type="protein sequence ID" value="KAG2559273.1"/>
    <property type="molecule type" value="Genomic_DNA"/>
</dbReference>
<dbReference type="Proteomes" id="UP000823388">
    <property type="component" value="Chromosome 8N"/>
</dbReference>
<proteinExistence type="predicted"/>
<keyword evidence="1" id="KW-0812">Transmembrane</keyword>
<dbReference type="AlphaFoldDB" id="A0A8T0PBS3"/>
<evidence type="ECO:0000256" key="1">
    <source>
        <dbReference type="SAM" id="Phobius"/>
    </source>
</evidence>
<gene>
    <name evidence="2" type="ORF">PVAP13_8NG335600</name>
</gene>
<feature type="transmembrane region" description="Helical" evidence="1">
    <location>
        <begin position="115"/>
        <end position="134"/>
    </location>
</feature>
<sequence length="147" mass="16681">MAAAAVLRSAGGALRRRPSAFPHALLGKQQQPQLMHRSPPVENVTPHRRLYSSDRDVIKAEVNKIIPEATILQRISRISKNFDKLDQIYAKQLIALDRLEEVIQENIKRDRRRKVLVRGFILIGIAIFVKKQFFGASQEDKAVSDST</sequence>
<protein>
    <submittedName>
        <fullName evidence="2">Uncharacterized protein</fullName>
    </submittedName>
</protein>
<name>A0A8T0PBS3_PANVG</name>
<evidence type="ECO:0000313" key="2">
    <source>
        <dbReference type="EMBL" id="KAG2559273.1"/>
    </source>
</evidence>
<organism evidence="2 3">
    <name type="scientific">Panicum virgatum</name>
    <name type="common">Blackwell switchgrass</name>
    <dbReference type="NCBI Taxonomy" id="38727"/>
    <lineage>
        <taxon>Eukaryota</taxon>
        <taxon>Viridiplantae</taxon>
        <taxon>Streptophyta</taxon>
        <taxon>Embryophyta</taxon>
        <taxon>Tracheophyta</taxon>
        <taxon>Spermatophyta</taxon>
        <taxon>Magnoliopsida</taxon>
        <taxon>Liliopsida</taxon>
        <taxon>Poales</taxon>
        <taxon>Poaceae</taxon>
        <taxon>PACMAD clade</taxon>
        <taxon>Panicoideae</taxon>
        <taxon>Panicodae</taxon>
        <taxon>Paniceae</taxon>
        <taxon>Panicinae</taxon>
        <taxon>Panicum</taxon>
        <taxon>Panicum sect. Hiantes</taxon>
    </lineage>
</organism>
<evidence type="ECO:0000313" key="3">
    <source>
        <dbReference type="Proteomes" id="UP000823388"/>
    </source>
</evidence>
<keyword evidence="1" id="KW-0472">Membrane</keyword>
<keyword evidence="1" id="KW-1133">Transmembrane helix</keyword>
<accession>A0A8T0PBS3</accession>